<reference evidence="2" key="1">
    <citation type="submission" date="2023-03" db="EMBL/GenBank/DDBJ databases">
        <title>Massive genome expansion in bonnet fungi (Mycena s.s.) driven by repeated elements and novel gene families across ecological guilds.</title>
        <authorList>
            <consortium name="Lawrence Berkeley National Laboratory"/>
            <person name="Harder C.B."/>
            <person name="Miyauchi S."/>
            <person name="Viragh M."/>
            <person name="Kuo A."/>
            <person name="Thoen E."/>
            <person name="Andreopoulos B."/>
            <person name="Lu D."/>
            <person name="Skrede I."/>
            <person name="Drula E."/>
            <person name="Henrissat B."/>
            <person name="Morin E."/>
            <person name="Kohler A."/>
            <person name="Barry K."/>
            <person name="LaButti K."/>
            <person name="Morin E."/>
            <person name="Salamov A."/>
            <person name="Lipzen A."/>
            <person name="Mereny Z."/>
            <person name="Hegedus B."/>
            <person name="Baldrian P."/>
            <person name="Stursova M."/>
            <person name="Weitz H."/>
            <person name="Taylor A."/>
            <person name="Grigoriev I.V."/>
            <person name="Nagy L.G."/>
            <person name="Martin F."/>
            <person name="Kauserud H."/>
        </authorList>
    </citation>
    <scope>NUCLEOTIDE SEQUENCE</scope>
    <source>
        <strain evidence="2">CBHHK002</strain>
    </source>
</reference>
<dbReference type="Proteomes" id="UP001218218">
    <property type="component" value="Unassembled WGS sequence"/>
</dbReference>
<evidence type="ECO:0000313" key="3">
    <source>
        <dbReference type="Proteomes" id="UP001218218"/>
    </source>
</evidence>
<accession>A0AAD7AH93</accession>
<proteinExistence type="predicted"/>
<evidence type="ECO:0000256" key="1">
    <source>
        <dbReference type="SAM" id="Phobius"/>
    </source>
</evidence>
<organism evidence="2 3">
    <name type="scientific">Mycena albidolilacea</name>
    <dbReference type="NCBI Taxonomy" id="1033008"/>
    <lineage>
        <taxon>Eukaryota</taxon>
        <taxon>Fungi</taxon>
        <taxon>Dikarya</taxon>
        <taxon>Basidiomycota</taxon>
        <taxon>Agaricomycotina</taxon>
        <taxon>Agaricomycetes</taxon>
        <taxon>Agaricomycetidae</taxon>
        <taxon>Agaricales</taxon>
        <taxon>Marasmiineae</taxon>
        <taxon>Mycenaceae</taxon>
        <taxon>Mycena</taxon>
    </lineage>
</organism>
<comment type="caution">
    <text evidence="2">The sequence shown here is derived from an EMBL/GenBank/DDBJ whole genome shotgun (WGS) entry which is preliminary data.</text>
</comment>
<feature type="transmembrane region" description="Helical" evidence="1">
    <location>
        <begin position="121"/>
        <end position="145"/>
    </location>
</feature>
<dbReference type="EMBL" id="JARIHO010000007">
    <property type="protein sequence ID" value="KAJ7358604.1"/>
    <property type="molecule type" value="Genomic_DNA"/>
</dbReference>
<keyword evidence="1" id="KW-0812">Transmembrane</keyword>
<evidence type="ECO:0000313" key="2">
    <source>
        <dbReference type="EMBL" id="KAJ7358604.1"/>
    </source>
</evidence>
<name>A0AAD7AH93_9AGAR</name>
<keyword evidence="3" id="KW-1185">Reference proteome</keyword>
<keyword evidence="1" id="KW-0472">Membrane</keyword>
<protein>
    <submittedName>
        <fullName evidence="2">Uncharacterized protein</fullName>
    </submittedName>
</protein>
<keyword evidence="1" id="KW-1133">Transmembrane helix</keyword>
<gene>
    <name evidence="2" type="ORF">DFH08DRAFT_1075592</name>
</gene>
<feature type="transmembrane region" description="Helical" evidence="1">
    <location>
        <begin position="151"/>
        <end position="171"/>
    </location>
</feature>
<sequence length="382" mass="41949">MSSTAVQDTLDSSILGNSLANYVELAALIVPQRKLGVKDRLRRACPFLPMPLSLGWDVDPKEDEAAPDSTVPGLLLSDMKSGATRFVTAHWMHSLYKHTVDTQKPGTLVIHLREADYTAQFGWAHGLILATFLLQSSVILVAMMYGKQREAWLLLAAGLIRIGEGIFAWAYPKYRNPRTRPETRYCVLHTGMTTNHILVITHQFGYRAECVILEDAAAPLPRYITGWKRTLENGMHAALKVSVWLQKGASLLTSANGYTIPAVLLFGTCMLELVSASADCLPSKAVTVLNTGPSVLDRLTAACQFTQSASVGFVESLLPDPRGLHIDYNWISNAMRPDTSIQRHPTHAMAAQVLESTLRRRRIQVSPPVSPPAYPPPAAGRT</sequence>
<dbReference type="AlphaFoldDB" id="A0AAD7AH93"/>